<evidence type="ECO:0000313" key="1">
    <source>
        <dbReference type="EMBL" id="RMY33413.1"/>
    </source>
</evidence>
<reference evidence="1 2" key="1">
    <citation type="journal article" date="2018" name="BMC Genomics">
        <title>Genomic evidence for intraspecific hybridization in a clonal and extremely halotolerant yeast.</title>
        <authorList>
            <person name="Gostincar C."/>
            <person name="Stajich J.E."/>
            <person name="Zupancic J."/>
            <person name="Zalar P."/>
            <person name="Gunde-Cimerman N."/>
        </authorList>
    </citation>
    <scope>NUCLEOTIDE SEQUENCE [LARGE SCALE GENOMIC DNA]</scope>
    <source>
        <strain evidence="1 2">EXF-6651</strain>
    </source>
</reference>
<dbReference type="EMBL" id="QWIM01000542">
    <property type="protein sequence ID" value="RMY33413.1"/>
    <property type="molecule type" value="Genomic_DNA"/>
</dbReference>
<organism evidence="1 2">
    <name type="scientific">Hortaea werneckii</name>
    <name type="common">Black yeast</name>
    <name type="synonym">Cladosporium werneckii</name>
    <dbReference type="NCBI Taxonomy" id="91943"/>
    <lineage>
        <taxon>Eukaryota</taxon>
        <taxon>Fungi</taxon>
        <taxon>Dikarya</taxon>
        <taxon>Ascomycota</taxon>
        <taxon>Pezizomycotina</taxon>
        <taxon>Dothideomycetes</taxon>
        <taxon>Dothideomycetidae</taxon>
        <taxon>Mycosphaerellales</taxon>
        <taxon>Teratosphaeriaceae</taxon>
        <taxon>Hortaea</taxon>
    </lineage>
</organism>
<gene>
    <name evidence="1" type="ORF">D0866_05938</name>
</gene>
<protein>
    <submittedName>
        <fullName evidence="1">Uncharacterized protein</fullName>
    </submittedName>
</protein>
<name>A0A3M7B0U8_HORWE</name>
<dbReference type="Proteomes" id="UP000276864">
    <property type="component" value="Unassembled WGS sequence"/>
</dbReference>
<comment type="caution">
    <text evidence="1">The sequence shown here is derived from an EMBL/GenBank/DDBJ whole genome shotgun (WGS) entry which is preliminary data.</text>
</comment>
<evidence type="ECO:0000313" key="2">
    <source>
        <dbReference type="Proteomes" id="UP000276864"/>
    </source>
</evidence>
<sequence>MAFQAIVDSFPMNGSRSVTQAQPAKVFRFQDLPPEMRNQICKYALVPDNNNRLRFMPGKSGGGANRFHVITHGLAYEAQWTHWELQFSDLYTALPLTQAMCTKNLEEVRLEGDADRLAAYFAENMRSDDRVPKIFNSGRRVRWRNGVAVTAPGTWRTKRQRAHASKDGDLHA</sequence>
<proteinExistence type="predicted"/>
<dbReference type="AlphaFoldDB" id="A0A3M7B0U8"/>
<accession>A0A3M7B0U8</accession>
<dbReference type="VEuPathDB" id="FungiDB:BTJ68_13145"/>